<accession>A0A016QJL4</accession>
<evidence type="ECO:0000313" key="2">
    <source>
        <dbReference type="Proteomes" id="UP000020492"/>
    </source>
</evidence>
<dbReference type="PATRIC" id="fig|1476583.3.peg.3605"/>
<gene>
    <name evidence="1" type="ORF">DEIPH_ctg139orf0089</name>
</gene>
<dbReference type="EMBL" id="JHAC01000093">
    <property type="protein sequence ID" value="EYB66365.1"/>
    <property type="molecule type" value="Genomic_DNA"/>
</dbReference>
<proteinExistence type="predicted"/>
<dbReference type="AlphaFoldDB" id="A0A016QJL4"/>
<keyword evidence="2" id="KW-1185">Reference proteome</keyword>
<dbReference type="Proteomes" id="UP000020492">
    <property type="component" value="Unassembled WGS sequence"/>
</dbReference>
<reference evidence="1 2" key="1">
    <citation type="submission" date="2014-03" db="EMBL/GenBank/DDBJ databases">
        <title>Draft genome sequence of Deinococcus phoenicis 1P10ME.</title>
        <authorList>
            <person name="Stepanov V.G."/>
            <person name="Vaishampayan P."/>
            <person name="Venkateswaran K."/>
            <person name="Fox G.E."/>
        </authorList>
    </citation>
    <scope>NUCLEOTIDE SEQUENCE [LARGE SCALE GENOMIC DNA]</scope>
    <source>
        <strain evidence="1 2">1P10ME</strain>
    </source>
</reference>
<name>A0A016QJL4_9DEIO</name>
<protein>
    <submittedName>
        <fullName evidence="1">Uncharacterized protein</fullName>
    </submittedName>
</protein>
<organism evidence="1 2">
    <name type="scientific">Deinococcus phoenicis</name>
    <dbReference type="NCBI Taxonomy" id="1476583"/>
    <lineage>
        <taxon>Bacteria</taxon>
        <taxon>Thermotogati</taxon>
        <taxon>Deinococcota</taxon>
        <taxon>Deinococci</taxon>
        <taxon>Deinococcales</taxon>
        <taxon>Deinococcaceae</taxon>
        <taxon>Deinococcus</taxon>
    </lineage>
</organism>
<evidence type="ECO:0000313" key="1">
    <source>
        <dbReference type="EMBL" id="EYB66365.1"/>
    </source>
</evidence>
<comment type="caution">
    <text evidence="1">The sequence shown here is derived from an EMBL/GenBank/DDBJ whole genome shotgun (WGS) entry which is preliminary data.</text>
</comment>
<sequence length="143" mass="15948">MTAAFQGSDFRLTHCNLRFHQERFHAVGRADTPVAGVSVRFNTLAEARDLLWECPLHAAMPDVLSFALSRRVFDGAVLGGYAGVRAHFRRTWVGIRRLDLLSLYREAGVRCEQRAQWLEGARAYVTAFWQTAGLGPGVENAAD</sequence>